<evidence type="ECO:0000256" key="2">
    <source>
        <dbReference type="ARBA" id="ARBA00006574"/>
    </source>
</evidence>
<name>A0A835JC89_9ROSI</name>
<evidence type="ECO:0000313" key="11">
    <source>
        <dbReference type="Proteomes" id="UP000657918"/>
    </source>
</evidence>
<evidence type="ECO:0000256" key="9">
    <source>
        <dbReference type="SAM" id="Phobius"/>
    </source>
</evidence>
<evidence type="ECO:0000256" key="6">
    <source>
        <dbReference type="ARBA" id="ARBA00023136"/>
    </source>
</evidence>
<dbReference type="GO" id="GO:0016020">
    <property type="term" value="C:membrane"/>
    <property type="evidence" value="ECO:0007669"/>
    <property type="project" value="UniProtKB-SubCell"/>
</dbReference>
<evidence type="ECO:0000256" key="7">
    <source>
        <dbReference type="ARBA" id="ARBA00023265"/>
    </source>
</evidence>
<evidence type="ECO:0000256" key="8">
    <source>
        <dbReference type="SAM" id="MobiDB-lite"/>
    </source>
</evidence>
<keyword evidence="5 9" id="KW-1133">Transmembrane helix</keyword>
<accession>A0A835JC89</accession>
<feature type="transmembrane region" description="Helical" evidence="9">
    <location>
        <begin position="387"/>
        <end position="404"/>
    </location>
</feature>
<reference evidence="10 11" key="1">
    <citation type="submission" date="2020-10" db="EMBL/GenBank/DDBJ databases">
        <title>Plant Genome Project.</title>
        <authorList>
            <person name="Zhang R.-G."/>
        </authorList>
    </citation>
    <scope>NUCLEOTIDE SEQUENCE [LARGE SCALE GENOMIC DNA]</scope>
    <source>
        <strain evidence="10">FAFU-HL-1</strain>
        <tissue evidence="10">Leaf</tissue>
    </source>
</reference>
<dbReference type="AlphaFoldDB" id="A0A835JC89"/>
<sequence>MEGDTKEMRSLALTPTWSVATVLTIFVVVSLIVERSIHRLSNWLRKTNRKPLLAAVEKMKEGIFQVLNATFDTAESPFCTFGHRSEIDEEAEDNSSQGRKLLMLPVLPHPLRRILNGLDQNTCKEGYEPFVSYQGLEQLHRFIFVMAITHISYSCLTMLLAIVKLILVFEEIKCYGLLLAGKEFVNFVPGLTLRCSSYFESILISVVAVAPCAGPMVAAINISLLVGSFNSILRSNMLTLQSASVVSTFVPLYLKYDSIHSWRVWEDVAHMDRHDVLTGGIEIFRKEQELASFSLLKKIDLDKINGVFGYENWRPNMKSERNLKEDVELEIDPNPCLRHLATGMSLLIDCYMIRSMEEEFQRIVGVSGPLWGFVVAFMLFNVKGSNLYFWIAIIPITLVLLVGAKLQHVIATLALETAGLTGHSVGAKLKPRDDLFWFKKPELMLSLIHFVLFQNAFELASFFWFWVTPFPLISIHWTWQFGYKSCFIRNHLLVYIRLILGFAGQFLCSYSTLPLYALVTQMGTNYKAALIPQRIRETIHGLAKAARRKRRHGNFTDDSTIHTDTSTVMSLEEDDHLLLDIPEIGDGPVTQIELQPASFIPVSPGPVANETSSRAGTPLLRPSASVSSSETPNFHVDGNKSDATCYEIDPLYVLCFLWNQTGFLFEVTMDPREEGFTLQGNKI</sequence>
<dbReference type="Pfam" id="PF03094">
    <property type="entry name" value="Mlo"/>
    <property type="match status" value="2"/>
</dbReference>
<dbReference type="EMBL" id="JADGMS010000016">
    <property type="protein sequence ID" value="KAF9666796.1"/>
    <property type="molecule type" value="Genomic_DNA"/>
</dbReference>
<feature type="transmembrane region" description="Helical" evidence="9">
    <location>
        <begin position="202"/>
        <end position="227"/>
    </location>
</feature>
<feature type="transmembrane region" description="Helical" evidence="9">
    <location>
        <begin position="12"/>
        <end position="33"/>
    </location>
</feature>
<proteinExistence type="inferred from homology"/>
<protein>
    <recommendedName>
        <fullName evidence="12">MLO-like protein</fullName>
    </recommendedName>
</protein>
<dbReference type="GO" id="GO:0006952">
    <property type="term" value="P:defense response"/>
    <property type="evidence" value="ECO:0007669"/>
    <property type="project" value="UniProtKB-KW"/>
</dbReference>
<keyword evidence="6 9" id="KW-0472">Membrane</keyword>
<keyword evidence="7" id="KW-0568">Pathogenesis-related protein</keyword>
<comment type="caution">
    <text evidence="10">The sequence shown here is derived from an EMBL/GenBank/DDBJ whole genome shotgun (WGS) entry which is preliminary data.</text>
</comment>
<dbReference type="Proteomes" id="UP000657918">
    <property type="component" value="Chromosome 16"/>
</dbReference>
<keyword evidence="4" id="KW-0611">Plant defense</keyword>
<dbReference type="OrthoDB" id="1388414at2759"/>
<evidence type="ECO:0000313" key="10">
    <source>
        <dbReference type="EMBL" id="KAF9666796.1"/>
    </source>
</evidence>
<dbReference type="PANTHER" id="PTHR31942">
    <property type="entry name" value="MLO-LIKE PROTEIN 1"/>
    <property type="match status" value="1"/>
</dbReference>
<comment type="subcellular location">
    <subcellularLocation>
        <location evidence="1">Membrane</location>
        <topology evidence="1">Multi-pass membrane protein</topology>
    </subcellularLocation>
</comment>
<gene>
    <name evidence="10" type="ORF">SADUNF_Sadunf16G0265800</name>
</gene>
<keyword evidence="3 9" id="KW-0812">Transmembrane</keyword>
<dbReference type="PANTHER" id="PTHR31942:SF77">
    <property type="entry name" value="MLO-LIKE PROTEIN 14"/>
    <property type="match status" value="1"/>
</dbReference>
<evidence type="ECO:0000256" key="5">
    <source>
        <dbReference type="ARBA" id="ARBA00022989"/>
    </source>
</evidence>
<organism evidence="10 11">
    <name type="scientific">Salix dunnii</name>
    <dbReference type="NCBI Taxonomy" id="1413687"/>
    <lineage>
        <taxon>Eukaryota</taxon>
        <taxon>Viridiplantae</taxon>
        <taxon>Streptophyta</taxon>
        <taxon>Embryophyta</taxon>
        <taxon>Tracheophyta</taxon>
        <taxon>Spermatophyta</taxon>
        <taxon>Magnoliopsida</taxon>
        <taxon>eudicotyledons</taxon>
        <taxon>Gunneridae</taxon>
        <taxon>Pentapetalae</taxon>
        <taxon>rosids</taxon>
        <taxon>fabids</taxon>
        <taxon>Malpighiales</taxon>
        <taxon>Salicaceae</taxon>
        <taxon>Saliceae</taxon>
        <taxon>Salix</taxon>
    </lineage>
</organism>
<feature type="transmembrane region" description="Helical" evidence="9">
    <location>
        <begin position="494"/>
        <end position="519"/>
    </location>
</feature>
<dbReference type="InterPro" id="IPR004326">
    <property type="entry name" value="Mlo"/>
</dbReference>
<feature type="region of interest" description="Disordered" evidence="8">
    <location>
        <begin position="606"/>
        <end position="632"/>
    </location>
</feature>
<comment type="similarity">
    <text evidence="2">Belongs to the MLO family.</text>
</comment>
<evidence type="ECO:0000256" key="4">
    <source>
        <dbReference type="ARBA" id="ARBA00022821"/>
    </source>
</evidence>
<evidence type="ECO:0008006" key="12">
    <source>
        <dbReference type="Google" id="ProtNLM"/>
    </source>
</evidence>
<evidence type="ECO:0000256" key="1">
    <source>
        <dbReference type="ARBA" id="ARBA00004141"/>
    </source>
</evidence>
<evidence type="ECO:0000256" key="3">
    <source>
        <dbReference type="ARBA" id="ARBA00022692"/>
    </source>
</evidence>
<feature type="transmembrane region" description="Helical" evidence="9">
    <location>
        <begin position="363"/>
        <end position="381"/>
    </location>
</feature>
<keyword evidence="11" id="KW-1185">Reference proteome</keyword>
<feature type="transmembrane region" description="Helical" evidence="9">
    <location>
        <begin position="142"/>
        <end position="169"/>
    </location>
</feature>